<dbReference type="EMBL" id="SRZC01000017">
    <property type="protein sequence ID" value="TGX81374.1"/>
    <property type="molecule type" value="Genomic_DNA"/>
</dbReference>
<protein>
    <submittedName>
        <fullName evidence="1">Fic family protein</fullName>
    </submittedName>
</protein>
<gene>
    <name evidence="1" type="ORF">E5358_10330</name>
</gene>
<proteinExistence type="predicted"/>
<organism evidence="1 2">
    <name type="scientific">Palleniella muris</name>
    <dbReference type="NCBI Taxonomy" id="3038145"/>
    <lineage>
        <taxon>Bacteria</taxon>
        <taxon>Pseudomonadati</taxon>
        <taxon>Bacteroidota</taxon>
        <taxon>Bacteroidia</taxon>
        <taxon>Bacteroidales</taxon>
        <taxon>Prevotellaceae</taxon>
        <taxon>Palleniella</taxon>
    </lineage>
</organism>
<evidence type="ECO:0000313" key="2">
    <source>
        <dbReference type="Proteomes" id="UP000308886"/>
    </source>
</evidence>
<sequence>MSDTKITQRLLLRLREERETGLKGGIYHRTQIDMAYNSNHIEGSRLTHEQTRYIFETNTIGVTEEAVNVDDVIETSNHFRCMDYIITNAEEPLTEEFVKHLHSLLKAGTSDSDKSWFAVGEYKRLPNEVGGVETSLPEDVAQDMSALLSDYRSLQEKDLESVLNFHWRFELIHPFQDGNGRVGRLVMFKECLANGIIPFIITDELKMFYYRGLREWPRIKDYLTDTCLTAQDDYRDSLAYFRV</sequence>
<name>A0AC61QNU1_9BACT</name>
<comment type="caution">
    <text evidence="1">The sequence shown here is derived from an EMBL/GenBank/DDBJ whole genome shotgun (WGS) entry which is preliminary data.</text>
</comment>
<keyword evidence="2" id="KW-1185">Reference proteome</keyword>
<accession>A0AC61QNU1</accession>
<dbReference type="Proteomes" id="UP000308886">
    <property type="component" value="Unassembled WGS sequence"/>
</dbReference>
<reference evidence="1" key="1">
    <citation type="submission" date="2019-04" db="EMBL/GenBank/DDBJ databases">
        <title>Microbes associate with the intestines of laboratory mice.</title>
        <authorList>
            <person name="Navarre W."/>
            <person name="Wong E."/>
            <person name="Huang K."/>
            <person name="Tropini C."/>
            <person name="Ng K."/>
            <person name="Yu B."/>
        </authorList>
    </citation>
    <scope>NUCLEOTIDE SEQUENCE</scope>
    <source>
        <strain evidence="1">NM73_A23</strain>
    </source>
</reference>
<evidence type="ECO:0000313" key="1">
    <source>
        <dbReference type="EMBL" id="TGX81374.1"/>
    </source>
</evidence>